<feature type="region of interest" description="Disordered" evidence="2">
    <location>
        <begin position="13"/>
        <end position="40"/>
    </location>
</feature>
<dbReference type="Pfam" id="PF06201">
    <property type="entry name" value="PITH"/>
    <property type="match status" value="1"/>
</dbReference>
<comment type="caution">
    <text evidence="4">The sequence shown here is derived from an EMBL/GenBank/DDBJ whole genome shotgun (WGS) entry which is preliminary data.</text>
</comment>
<dbReference type="Gene3D" id="2.60.120.470">
    <property type="entry name" value="PITH domain"/>
    <property type="match status" value="1"/>
</dbReference>
<proteinExistence type="inferred from homology"/>
<gene>
    <name evidence="4" type="ORF">QCA50_009240</name>
</gene>
<evidence type="ECO:0000313" key="5">
    <source>
        <dbReference type="Proteomes" id="UP001385951"/>
    </source>
</evidence>
<dbReference type="EMBL" id="JASBNA010000013">
    <property type="protein sequence ID" value="KAK7687375.1"/>
    <property type="molecule type" value="Genomic_DNA"/>
</dbReference>
<accession>A0AAW0G1L3</accession>
<dbReference type="GO" id="GO:0005634">
    <property type="term" value="C:nucleus"/>
    <property type="evidence" value="ECO:0007669"/>
    <property type="project" value="TreeGrafter"/>
</dbReference>
<comment type="similarity">
    <text evidence="1">Belongs to the PITHD1 family.</text>
</comment>
<sequence length="244" mass="27795">MDFSNRMSCEDEHFHSHSHSHSHDGEEGHSHIAPTPTSESLSLHSKIDTDHVTALNLQNPPSELSKVFRIPSEKYRLKPVIKLDCDAQLIINIPFINSHVKLYSIILRTNGTKYCPKTIKLWKNDPSIDFDNVELKKPLFIISHPLVGVNYDDDEVPDSLESDSEFVEHYLPRHVFTGVQHLTVFIENIHDDEEDECHLHYIELRGESTELTKDPVISIYELAPNPADHKNIMAQESGGFSLGN</sequence>
<name>A0AAW0G1L3_9APHY</name>
<dbReference type="InterPro" id="IPR045099">
    <property type="entry name" value="PITH1-like"/>
</dbReference>
<evidence type="ECO:0000256" key="1">
    <source>
        <dbReference type="ARBA" id="ARBA00025788"/>
    </source>
</evidence>
<dbReference type="SUPFAM" id="SSF49785">
    <property type="entry name" value="Galactose-binding domain-like"/>
    <property type="match status" value="1"/>
</dbReference>
<reference evidence="4 5" key="1">
    <citation type="submission" date="2022-09" db="EMBL/GenBank/DDBJ databases">
        <authorList>
            <person name="Palmer J.M."/>
        </authorList>
    </citation>
    <scope>NUCLEOTIDE SEQUENCE [LARGE SCALE GENOMIC DNA]</scope>
    <source>
        <strain evidence="4 5">DSM 7382</strain>
    </source>
</reference>
<dbReference type="PROSITE" id="PS51532">
    <property type="entry name" value="PITH"/>
    <property type="match status" value="1"/>
</dbReference>
<evidence type="ECO:0000256" key="2">
    <source>
        <dbReference type="SAM" id="MobiDB-lite"/>
    </source>
</evidence>
<dbReference type="PANTHER" id="PTHR12175:SF1">
    <property type="entry name" value="PITH DOMAIN-CONTAINING PROTEIN 1"/>
    <property type="match status" value="1"/>
</dbReference>
<dbReference type="AlphaFoldDB" id="A0AAW0G1L3"/>
<evidence type="ECO:0000259" key="3">
    <source>
        <dbReference type="PROSITE" id="PS51532"/>
    </source>
</evidence>
<evidence type="ECO:0000313" key="4">
    <source>
        <dbReference type="EMBL" id="KAK7687375.1"/>
    </source>
</evidence>
<organism evidence="4 5">
    <name type="scientific">Cerrena zonata</name>
    <dbReference type="NCBI Taxonomy" id="2478898"/>
    <lineage>
        <taxon>Eukaryota</taxon>
        <taxon>Fungi</taxon>
        <taxon>Dikarya</taxon>
        <taxon>Basidiomycota</taxon>
        <taxon>Agaricomycotina</taxon>
        <taxon>Agaricomycetes</taxon>
        <taxon>Polyporales</taxon>
        <taxon>Cerrenaceae</taxon>
        <taxon>Cerrena</taxon>
    </lineage>
</organism>
<dbReference type="Proteomes" id="UP001385951">
    <property type="component" value="Unassembled WGS sequence"/>
</dbReference>
<dbReference type="InterPro" id="IPR037047">
    <property type="entry name" value="PITH_dom_sf"/>
</dbReference>
<dbReference type="InterPro" id="IPR010400">
    <property type="entry name" value="PITH_dom"/>
</dbReference>
<dbReference type="InterPro" id="IPR008979">
    <property type="entry name" value="Galactose-bd-like_sf"/>
</dbReference>
<feature type="domain" description="PITH" evidence="3">
    <location>
        <begin position="32"/>
        <end position="224"/>
    </location>
</feature>
<dbReference type="PANTHER" id="PTHR12175">
    <property type="entry name" value="AD039 HT014 THIOREDOXIN FAMILY TRP26"/>
    <property type="match status" value="1"/>
</dbReference>
<dbReference type="GO" id="GO:0005737">
    <property type="term" value="C:cytoplasm"/>
    <property type="evidence" value="ECO:0007669"/>
    <property type="project" value="UniProtKB-ARBA"/>
</dbReference>
<keyword evidence="5" id="KW-1185">Reference proteome</keyword>
<protein>
    <recommendedName>
        <fullName evidence="3">PITH domain-containing protein</fullName>
    </recommendedName>
</protein>
<feature type="compositionally biased region" description="Basic and acidic residues" evidence="2">
    <location>
        <begin position="13"/>
        <end position="30"/>
    </location>
</feature>